<keyword evidence="2" id="KW-1185">Reference proteome</keyword>
<dbReference type="Proteomes" id="UP000095185">
    <property type="component" value="Chromosome"/>
</dbReference>
<organism evidence="1 2">
    <name type="scientific">Chlorobaculum limnaeum</name>
    <dbReference type="NCBI Taxonomy" id="274537"/>
    <lineage>
        <taxon>Bacteria</taxon>
        <taxon>Pseudomonadati</taxon>
        <taxon>Chlorobiota</taxon>
        <taxon>Chlorobiia</taxon>
        <taxon>Chlorobiales</taxon>
        <taxon>Chlorobiaceae</taxon>
        <taxon>Chlorobaculum</taxon>
    </lineage>
</organism>
<dbReference type="GO" id="GO:0006313">
    <property type="term" value="P:DNA transposition"/>
    <property type="evidence" value="ECO:0007669"/>
    <property type="project" value="InterPro"/>
</dbReference>
<dbReference type="EMBL" id="CP017305">
    <property type="protein sequence ID" value="AOS84857.1"/>
    <property type="molecule type" value="Genomic_DNA"/>
</dbReference>
<accession>A0A1D8D5Z2</accession>
<evidence type="ECO:0008006" key="3">
    <source>
        <dbReference type="Google" id="ProtNLM"/>
    </source>
</evidence>
<dbReference type="GO" id="GO:0004803">
    <property type="term" value="F:transposase activity"/>
    <property type="evidence" value="ECO:0007669"/>
    <property type="project" value="InterPro"/>
</dbReference>
<dbReference type="STRING" id="274537.BIU88_12400"/>
<gene>
    <name evidence="1" type="ORF">BIU88_12400</name>
</gene>
<dbReference type="GO" id="GO:0003677">
    <property type="term" value="F:DNA binding"/>
    <property type="evidence" value="ECO:0007669"/>
    <property type="project" value="InterPro"/>
</dbReference>
<dbReference type="Gene3D" id="3.30.70.1290">
    <property type="entry name" value="Transposase IS200-like"/>
    <property type="match status" value="1"/>
</dbReference>
<evidence type="ECO:0000313" key="2">
    <source>
        <dbReference type="Proteomes" id="UP000095185"/>
    </source>
</evidence>
<name>A0A1D8D5Z2_CHLLM</name>
<dbReference type="SUPFAM" id="SSF143422">
    <property type="entry name" value="Transposase IS200-like"/>
    <property type="match status" value="1"/>
</dbReference>
<dbReference type="KEGG" id="clz:BIU88_12400"/>
<dbReference type="AlphaFoldDB" id="A0A1D8D5Z2"/>
<proteinExistence type="predicted"/>
<evidence type="ECO:0000313" key="1">
    <source>
        <dbReference type="EMBL" id="AOS84857.1"/>
    </source>
</evidence>
<dbReference type="InterPro" id="IPR036515">
    <property type="entry name" value="Transposase_17_sf"/>
</dbReference>
<protein>
    <recommendedName>
        <fullName evidence="3">Transposase IS200-like domain-containing protein</fullName>
    </recommendedName>
</protein>
<sequence length="112" mass="13643">MVDAFSTISAKRINQLRNTPGEKLWQRNYWEYVVRNENDLAEIREYIRNNPARWEFDDVYFYYMGQLAKRPILVKNRKPDFQIMPFTQNSLNSCMFRKVSDNSRHDSSRKQR</sequence>
<reference evidence="1" key="1">
    <citation type="submission" date="2016-09" db="EMBL/GenBank/DDBJ databases">
        <title>Genome sequence of Chlorobaculum limnaeum.</title>
        <authorList>
            <person name="Liu Z."/>
            <person name="Tank M."/>
            <person name="Bryant D.A."/>
        </authorList>
    </citation>
    <scope>NUCLEOTIDE SEQUENCE [LARGE SCALE GENOMIC DNA]</scope>
    <source>
        <strain evidence="1">DSM 1677</strain>
    </source>
</reference>